<dbReference type="PROSITE" id="PS50943">
    <property type="entry name" value="HTH_CROC1"/>
    <property type="match status" value="1"/>
</dbReference>
<name>V4PUF2_9CAUL</name>
<dbReference type="EMBL" id="AWGB01000031">
    <property type="protein sequence ID" value="ESQ89170.1"/>
    <property type="molecule type" value="Genomic_DNA"/>
</dbReference>
<dbReference type="eggNOG" id="COG1396">
    <property type="taxonomic scope" value="Bacteria"/>
</dbReference>
<dbReference type="PATRIC" id="fig|1121022.4.peg.2937"/>
<evidence type="ECO:0000313" key="3">
    <source>
        <dbReference type="Proteomes" id="UP000017837"/>
    </source>
</evidence>
<comment type="caution">
    <text evidence="2">The sequence shown here is derived from an EMBL/GenBank/DDBJ whole genome shotgun (WGS) entry which is preliminary data.</text>
</comment>
<dbReference type="InterPro" id="IPR010982">
    <property type="entry name" value="Lambda_DNA-bd_dom_sf"/>
</dbReference>
<dbReference type="Pfam" id="PF01381">
    <property type="entry name" value="HTH_3"/>
    <property type="match status" value="1"/>
</dbReference>
<dbReference type="Gene3D" id="1.10.260.40">
    <property type="entry name" value="lambda repressor-like DNA-binding domains"/>
    <property type="match status" value="1"/>
</dbReference>
<dbReference type="AlphaFoldDB" id="V4PUF2"/>
<protein>
    <recommendedName>
        <fullName evidence="1">HTH cro/C1-type domain-containing protein</fullName>
    </recommendedName>
</protein>
<dbReference type="CDD" id="cd00093">
    <property type="entry name" value="HTH_XRE"/>
    <property type="match status" value="1"/>
</dbReference>
<dbReference type="Proteomes" id="UP000017837">
    <property type="component" value="Unassembled WGS sequence"/>
</dbReference>
<dbReference type="InterPro" id="IPR001387">
    <property type="entry name" value="Cro/C1-type_HTH"/>
</dbReference>
<keyword evidence="3" id="KW-1185">Reference proteome</keyword>
<dbReference type="GO" id="GO:0003677">
    <property type="term" value="F:DNA binding"/>
    <property type="evidence" value="ECO:0007669"/>
    <property type="project" value="InterPro"/>
</dbReference>
<dbReference type="SUPFAM" id="SSF47413">
    <property type="entry name" value="lambda repressor-like DNA-binding domains"/>
    <property type="match status" value="1"/>
</dbReference>
<dbReference type="RefSeq" id="WP_018080401.1">
    <property type="nucleotide sequence ID" value="NZ_AQWM01000002.1"/>
</dbReference>
<dbReference type="SMART" id="SM00530">
    <property type="entry name" value="HTH_XRE"/>
    <property type="match status" value="1"/>
</dbReference>
<feature type="domain" description="HTH cro/C1-type" evidence="1">
    <location>
        <begin position="10"/>
        <end position="64"/>
    </location>
</feature>
<reference evidence="2 3" key="1">
    <citation type="journal article" date="2014" name="Nature">
        <title>Sequential evolution of bacterial morphology by co-option of a developmental regulator.</title>
        <authorList>
            <person name="Jiang C."/>
            <person name="Brown P.J."/>
            <person name="Ducret A."/>
            <person name="Brun Y.V."/>
        </authorList>
    </citation>
    <scope>NUCLEOTIDE SEQUENCE [LARGE SCALE GENOMIC DNA]</scope>
    <source>
        <strain evidence="2 3">DSM 16100</strain>
    </source>
</reference>
<organism evidence="2 3">
    <name type="scientific">Asticcacaulis benevestitus DSM 16100 = ATCC BAA-896</name>
    <dbReference type="NCBI Taxonomy" id="1121022"/>
    <lineage>
        <taxon>Bacteria</taxon>
        <taxon>Pseudomonadati</taxon>
        <taxon>Pseudomonadota</taxon>
        <taxon>Alphaproteobacteria</taxon>
        <taxon>Caulobacterales</taxon>
        <taxon>Caulobacteraceae</taxon>
        <taxon>Asticcacaulis</taxon>
    </lineage>
</organism>
<sequence>MEARSVGKFIRQRRRKLKISQEALASAIGLTFQQVQKYERGANRVSASMLYDISRILRCDAGDLLPRGDWKAHGVVSDWLQDARHRQHPDLFEALKAWPESHLRLLLATRQAPQKL</sequence>
<accession>V4PUF2</accession>
<proteinExistence type="predicted"/>
<gene>
    <name evidence="2" type="ORF">ABENE_14445</name>
</gene>
<evidence type="ECO:0000313" key="2">
    <source>
        <dbReference type="EMBL" id="ESQ89170.1"/>
    </source>
</evidence>
<dbReference type="OrthoDB" id="8372448at2"/>
<evidence type="ECO:0000259" key="1">
    <source>
        <dbReference type="PROSITE" id="PS50943"/>
    </source>
</evidence>
<dbReference type="STRING" id="1121022.GCA_000376105_00735"/>